<name>M6CUX2_9LEPT</name>
<sequence>MKSTTERIFHTEKTNNFTVVDNKYLRDKRLGWKEKGLLTFLLQLPPDWKANPKEVSMHSSDSESATANGFRTLAHFGYAEYRKERDPQTGRYLSGWYFFEETKKPEVSAPPKTAKKKKGIDPRLEPTLFESEEAEEKTPHLEKLGVEIPLLDLPHPEKPGVDLPVVENRPLLNTKDQELTNQVLLNQKLKTKTTRENEPTPHPQKPGLEKTKSKPQNSYPESWLESFQKIYKQNHGGYMGEPHSELKALEWLYKTSQGDWSLIESKVNLLTTLRKEDVKFWNNQPVSPETISKYWSRLFEREKKVQIFKNKKVNEENEKKEKPKEEKKEKQFKLKIAITDPYEIFLEWGRAKLPKTTQEYFETNRDPAKFEGTKKILYDKYFSQISPHLQKASNAEIPKIENQIEIKMGEKIA</sequence>
<feature type="region of interest" description="Disordered" evidence="1">
    <location>
        <begin position="107"/>
        <end position="140"/>
    </location>
</feature>
<dbReference type="PATRIC" id="fig|1218565.3.peg.1859"/>
<accession>M6CUX2</accession>
<dbReference type="Proteomes" id="UP000011988">
    <property type="component" value="Unassembled WGS sequence"/>
</dbReference>
<dbReference type="OrthoDB" id="344857at2"/>
<gene>
    <name evidence="2" type="ORF">LEP1GSC194_3514</name>
</gene>
<comment type="caution">
    <text evidence="2">The sequence shown here is derived from an EMBL/GenBank/DDBJ whole genome shotgun (WGS) entry which is preliminary data.</text>
</comment>
<protein>
    <submittedName>
        <fullName evidence="2">Uncharacterized protein</fullName>
    </submittedName>
</protein>
<feature type="region of interest" description="Disordered" evidence="1">
    <location>
        <begin position="177"/>
        <end position="219"/>
    </location>
</feature>
<organism evidence="2 3">
    <name type="scientific">Leptospira alstonii serovar Sichuan str. 79601</name>
    <dbReference type="NCBI Taxonomy" id="1218565"/>
    <lineage>
        <taxon>Bacteria</taxon>
        <taxon>Pseudomonadati</taxon>
        <taxon>Spirochaetota</taxon>
        <taxon>Spirochaetia</taxon>
        <taxon>Leptospirales</taxon>
        <taxon>Leptospiraceae</taxon>
        <taxon>Leptospira</taxon>
    </lineage>
</organism>
<dbReference type="EMBL" id="ANIK01000035">
    <property type="protein sequence ID" value="EMJ95494.1"/>
    <property type="molecule type" value="Genomic_DNA"/>
</dbReference>
<reference evidence="2 3" key="1">
    <citation type="submission" date="2013-01" db="EMBL/GenBank/DDBJ databases">
        <authorList>
            <person name="Harkins D.M."/>
            <person name="Durkin A.S."/>
            <person name="Brinkac L.M."/>
            <person name="Haft D.H."/>
            <person name="Selengut J.D."/>
            <person name="Sanka R."/>
            <person name="DePew J."/>
            <person name="Purushe J."/>
            <person name="Galloway R.L."/>
            <person name="Vinetz J.M."/>
            <person name="Sutton G.G."/>
            <person name="Nierman W.C."/>
            <person name="Fouts D.E."/>
        </authorList>
    </citation>
    <scope>NUCLEOTIDE SEQUENCE [LARGE SCALE GENOMIC DNA]</scope>
    <source>
        <strain evidence="2 3">79601</strain>
    </source>
</reference>
<evidence type="ECO:0000313" key="2">
    <source>
        <dbReference type="EMBL" id="EMJ95494.1"/>
    </source>
</evidence>
<proteinExistence type="predicted"/>
<evidence type="ECO:0000256" key="1">
    <source>
        <dbReference type="SAM" id="MobiDB-lite"/>
    </source>
</evidence>
<dbReference type="RefSeq" id="WP_020773323.1">
    <property type="nucleotide sequence ID" value="NZ_ANIK01000035.1"/>
</dbReference>
<evidence type="ECO:0000313" key="3">
    <source>
        <dbReference type="Proteomes" id="UP000011988"/>
    </source>
</evidence>
<dbReference type="AlphaFoldDB" id="M6CUX2"/>